<dbReference type="Gene3D" id="1.25.40.10">
    <property type="entry name" value="Tetratricopeptide repeat domain"/>
    <property type="match status" value="4"/>
</dbReference>
<keyword evidence="1" id="KW-0802">TPR repeat</keyword>
<keyword evidence="4" id="KW-1185">Reference proteome</keyword>
<dbReference type="InterPro" id="IPR011990">
    <property type="entry name" value="TPR-like_helical_dom_sf"/>
</dbReference>
<evidence type="ECO:0000256" key="1">
    <source>
        <dbReference type="PROSITE-ProRule" id="PRU00339"/>
    </source>
</evidence>
<feature type="repeat" description="TPR" evidence="1">
    <location>
        <begin position="814"/>
        <end position="847"/>
    </location>
</feature>
<name>A0ABU2ZUP5_9ALTE</name>
<dbReference type="Pfam" id="PF14559">
    <property type="entry name" value="TPR_19"/>
    <property type="match status" value="1"/>
</dbReference>
<dbReference type="NCBIfam" id="TIGR02917">
    <property type="entry name" value="PEP_TPR_lipo"/>
    <property type="match status" value="1"/>
</dbReference>
<dbReference type="PANTHER" id="PTHR12558:SF13">
    <property type="entry name" value="CELL DIVISION CYCLE PROTEIN 27 HOMOLOG"/>
    <property type="match status" value="1"/>
</dbReference>
<proteinExistence type="predicted"/>
<dbReference type="Pfam" id="PF13181">
    <property type="entry name" value="TPR_8"/>
    <property type="match status" value="1"/>
</dbReference>
<reference evidence="3 4" key="1">
    <citation type="submission" date="2023-09" db="EMBL/GenBank/DDBJ databases">
        <authorList>
            <person name="Rey-Velasco X."/>
        </authorList>
    </citation>
    <scope>NUCLEOTIDE SEQUENCE [LARGE SCALE GENOMIC DNA]</scope>
    <source>
        <strain evidence="3 4">P117</strain>
    </source>
</reference>
<dbReference type="SMART" id="SM00028">
    <property type="entry name" value="TPR"/>
    <property type="match status" value="9"/>
</dbReference>
<protein>
    <submittedName>
        <fullName evidence="3">PEP-CTERM system TPR-repeat protein PrsT</fullName>
    </submittedName>
</protein>
<dbReference type="InterPro" id="IPR014266">
    <property type="entry name" value="PEP-CTERM_TPR_PrsT"/>
</dbReference>
<dbReference type="InterPro" id="IPR019734">
    <property type="entry name" value="TPR_rpt"/>
</dbReference>
<dbReference type="SUPFAM" id="SSF48452">
    <property type="entry name" value="TPR-like"/>
    <property type="match status" value="4"/>
</dbReference>
<dbReference type="PANTHER" id="PTHR12558">
    <property type="entry name" value="CELL DIVISION CYCLE 16,23,27"/>
    <property type="match status" value="1"/>
</dbReference>
<evidence type="ECO:0000313" key="3">
    <source>
        <dbReference type="EMBL" id="MDT0595763.1"/>
    </source>
</evidence>
<evidence type="ECO:0000256" key="2">
    <source>
        <dbReference type="SAM" id="SignalP"/>
    </source>
</evidence>
<keyword evidence="2" id="KW-0732">Signal</keyword>
<organism evidence="3 4">
    <name type="scientific">Glaciecola petra</name>
    <dbReference type="NCBI Taxonomy" id="3075602"/>
    <lineage>
        <taxon>Bacteria</taxon>
        <taxon>Pseudomonadati</taxon>
        <taxon>Pseudomonadota</taxon>
        <taxon>Gammaproteobacteria</taxon>
        <taxon>Alteromonadales</taxon>
        <taxon>Alteromonadaceae</taxon>
        <taxon>Glaciecola</taxon>
    </lineage>
</organism>
<feature type="signal peptide" evidence="2">
    <location>
        <begin position="1"/>
        <end position="24"/>
    </location>
</feature>
<dbReference type="RefSeq" id="WP_311369290.1">
    <property type="nucleotide sequence ID" value="NZ_JAVRHX010000004.1"/>
</dbReference>
<dbReference type="PROSITE" id="PS50005">
    <property type="entry name" value="TPR"/>
    <property type="match status" value="2"/>
</dbReference>
<evidence type="ECO:0000313" key="4">
    <source>
        <dbReference type="Proteomes" id="UP001253545"/>
    </source>
</evidence>
<sequence>MKQVVFVCCIILFLFTMSSIDVYAQENKDYEDAYLAYEKGDIDESYVFLKRSFQQQPEHLPSKILMGQVLALSGFFSDAEIEFEEALFAGADPNLIVESYVRVLMLLKNYAKVVDISEQQLTPNKLGFLQSGKGIAYSLLDEPEKALEFHEKAMKTAPNSPVVLNTAANFFIKNDSILEAEEIVDRSLAEDNTIAETYHLKSKIKLEQNNVNQQIQFLIKGLEVSSDHPGLLRDIVTAYTGLGDFENAKLMLQKTLADSPNDPMGRLLLSWVAARLNDNELAQQTLTELVNALSLIDSEALNEQVDILFVSALANLAANNLEIARGQLEQYLNRQPQNFDAAKLLADIYLREESLIAAANLLENFLQDITKDVNEIQNLCDIYISANLNHKCDSLLNTARNEFADDEIFIQTESKLLTARGKLNLALENLEQLPQESIAANAQKAVIAIRAKEFDKAERFISTLLEQYPKNLDFLNLQASLFKQKDQLSQAEEVYREILSINNGHYAAKFNLSTILYSTNRLAEAKRLTDALMEARPTDVDLLILRGRILTLNNDTELALELLSSAETLRRNDTDASEAIIDLYLVTGEYENALTRTNKLLKNDLANTRLIRMRAGILNELGRTDGAKQDLRVLFGLVSKSANQLYELSVTQGEFGDIEGALRSLQSAFKLNPTDFFVNRDIARFALQLDQVDLAQKHLSWLAKQAPTNPDVLLLSANIAFINQDMPKAAENFHNAVRASNSFAPALIGSYQLAIKNVKAREFVTLFEGLATSPQQNTFATHLLADFYYNNKALEKAKVHYIAISAETDYSALPMVLNNLSNIYVSEEKFDAAFNFAQQALEVNPNNPYILDTVGWIHSMQGRYQQGLNMLRQAYSMNAQDPNLRYHIAYTLHKLKRNAESKRELKILLSDFEQFAKREQALKLQQSLN</sequence>
<dbReference type="Proteomes" id="UP001253545">
    <property type="component" value="Unassembled WGS sequence"/>
</dbReference>
<comment type="caution">
    <text evidence="3">The sequence shown here is derived from an EMBL/GenBank/DDBJ whole genome shotgun (WGS) entry which is preliminary data.</text>
</comment>
<dbReference type="Pfam" id="PF13432">
    <property type="entry name" value="TPR_16"/>
    <property type="match status" value="2"/>
</dbReference>
<feature type="repeat" description="TPR" evidence="1">
    <location>
        <begin position="642"/>
        <end position="675"/>
    </location>
</feature>
<accession>A0ABU2ZUP5</accession>
<dbReference type="EMBL" id="JAVRHX010000004">
    <property type="protein sequence ID" value="MDT0595763.1"/>
    <property type="molecule type" value="Genomic_DNA"/>
</dbReference>
<gene>
    <name evidence="3" type="primary">prsT</name>
    <name evidence="3" type="ORF">RM552_12965</name>
</gene>
<feature type="chain" id="PRO_5046080645" evidence="2">
    <location>
        <begin position="25"/>
        <end position="929"/>
    </location>
</feature>